<evidence type="ECO:0000313" key="4">
    <source>
        <dbReference type="Proteomes" id="UP000267798"/>
    </source>
</evidence>
<evidence type="ECO:0000256" key="2">
    <source>
        <dbReference type="SAM" id="Phobius"/>
    </source>
</evidence>
<keyword evidence="2" id="KW-1133">Transmembrane helix</keyword>
<organism evidence="3 4">
    <name type="scientific">Paenibacillus pinisoli</name>
    <dbReference type="NCBI Taxonomy" id="1276110"/>
    <lineage>
        <taxon>Bacteria</taxon>
        <taxon>Bacillati</taxon>
        <taxon>Bacillota</taxon>
        <taxon>Bacilli</taxon>
        <taxon>Bacillales</taxon>
        <taxon>Paenibacillaceae</taxon>
        <taxon>Paenibacillus</taxon>
    </lineage>
</organism>
<dbReference type="OrthoDB" id="4187110at2"/>
<dbReference type="EMBL" id="QXQB01000003">
    <property type="protein sequence ID" value="RJX38639.1"/>
    <property type="molecule type" value="Genomic_DNA"/>
</dbReference>
<dbReference type="GO" id="GO:0005886">
    <property type="term" value="C:plasma membrane"/>
    <property type="evidence" value="ECO:0007669"/>
    <property type="project" value="UniProtKB-SubCell"/>
</dbReference>
<keyword evidence="4" id="KW-1185">Reference proteome</keyword>
<evidence type="ECO:0000256" key="1">
    <source>
        <dbReference type="SAM" id="MobiDB-lite"/>
    </source>
</evidence>
<feature type="transmembrane region" description="Helical" evidence="2">
    <location>
        <begin position="207"/>
        <end position="228"/>
    </location>
</feature>
<dbReference type="Proteomes" id="UP000267798">
    <property type="component" value="Unassembled WGS sequence"/>
</dbReference>
<dbReference type="PANTHER" id="PTHR37305:SF1">
    <property type="entry name" value="MEMBRANE PROTEIN"/>
    <property type="match status" value="1"/>
</dbReference>
<feature type="transmembrane region" description="Helical" evidence="2">
    <location>
        <begin position="179"/>
        <end position="200"/>
    </location>
</feature>
<reference evidence="3 4" key="1">
    <citation type="submission" date="2018-09" db="EMBL/GenBank/DDBJ databases">
        <title>Paenibacillus aracenensis nov. sp. isolated from a cave in southern Spain.</title>
        <authorList>
            <person name="Jurado V."/>
            <person name="Gutierrez-Patricio S."/>
            <person name="Gonzalez-Pimentel J.L."/>
            <person name="Miller A.Z."/>
            <person name="Laiz L."/>
            <person name="Saiz-Jimenez C."/>
        </authorList>
    </citation>
    <scope>NUCLEOTIDE SEQUENCE [LARGE SCALE GENOMIC DNA]</scope>
    <source>
        <strain evidence="3 4">JCM 19203</strain>
    </source>
</reference>
<dbReference type="AlphaFoldDB" id="A0A3A6PK04"/>
<name>A0A3A6PK04_9BACL</name>
<keyword evidence="2" id="KW-0812">Transmembrane</keyword>
<dbReference type="Pfam" id="PF12679">
    <property type="entry name" value="ABC2_membrane_2"/>
    <property type="match status" value="1"/>
</dbReference>
<dbReference type="RefSeq" id="WP_120111045.1">
    <property type="nucleotide sequence ID" value="NZ_QXQB01000003.1"/>
</dbReference>
<feature type="transmembrane region" description="Helical" evidence="2">
    <location>
        <begin position="258"/>
        <end position="281"/>
    </location>
</feature>
<feature type="transmembrane region" description="Helical" evidence="2">
    <location>
        <begin position="99"/>
        <end position="120"/>
    </location>
</feature>
<sequence length="288" mass="30788">MNGANEVYRGTHRGAEAPRSATRSSGGAVFLTLLGKECLELLRSFKLIWVPIVFAVLGIMQPVLSYYMPIIIEKAGNMPEGTVIEIPAPMGSQVLADTLSQFGVMGILILALACMGIVSGERNSGASALVLVKPVSYASYILSKWLSIMLLSWGSLLLGYGAAWYYTWLLIEYVDVVPFLLSFVLYGLWFSFVLTVTLLFSTALRSAAGAAFTSLGAAILLTVLAGLIPKYMAWSPGALTGLAYQAATSPGWLQMEPASWWAVITALIAIAALLAASVVLLKRAPARD</sequence>
<feature type="region of interest" description="Disordered" evidence="1">
    <location>
        <begin position="1"/>
        <end position="22"/>
    </location>
</feature>
<comment type="caution">
    <text evidence="3">The sequence shown here is derived from an EMBL/GenBank/DDBJ whole genome shotgun (WGS) entry which is preliminary data.</text>
</comment>
<accession>A0A3A6PK04</accession>
<evidence type="ECO:0000313" key="3">
    <source>
        <dbReference type="EMBL" id="RJX38639.1"/>
    </source>
</evidence>
<feature type="transmembrane region" description="Helical" evidence="2">
    <location>
        <begin position="141"/>
        <end position="167"/>
    </location>
</feature>
<feature type="transmembrane region" description="Helical" evidence="2">
    <location>
        <begin position="47"/>
        <end position="68"/>
    </location>
</feature>
<proteinExistence type="predicted"/>
<dbReference type="PANTHER" id="PTHR37305">
    <property type="entry name" value="INTEGRAL MEMBRANE PROTEIN-RELATED"/>
    <property type="match status" value="1"/>
</dbReference>
<protein>
    <submittedName>
        <fullName evidence="3">ABC transporter permease</fullName>
    </submittedName>
</protein>
<keyword evidence="2" id="KW-0472">Membrane</keyword>
<dbReference type="GO" id="GO:0140359">
    <property type="term" value="F:ABC-type transporter activity"/>
    <property type="evidence" value="ECO:0007669"/>
    <property type="project" value="InterPro"/>
</dbReference>
<gene>
    <name evidence="3" type="ORF">D3P09_13880</name>
</gene>